<dbReference type="EMBL" id="BGPR01087786">
    <property type="protein sequence ID" value="GBM08572.1"/>
    <property type="molecule type" value="Genomic_DNA"/>
</dbReference>
<reference evidence="2 6" key="1">
    <citation type="journal article" date="2019" name="Sci. Rep.">
        <title>Orb-weaving spider Araneus ventricosus genome elucidates the spidroin gene catalogue.</title>
        <authorList>
            <person name="Kono N."/>
            <person name="Nakamura H."/>
            <person name="Ohtoshi R."/>
            <person name="Moran D.A.P."/>
            <person name="Shinohara A."/>
            <person name="Yoshida Y."/>
            <person name="Fujiwara M."/>
            <person name="Mori M."/>
            <person name="Tomita M."/>
            <person name="Arakawa K."/>
        </authorList>
    </citation>
    <scope>NUCLEOTIDE SEQUENCE [LARGE SCALE GENOMIC DNA]</scope>
</reference>
<protein>
    <submittedName>
        <fullName evidence="2">Uncharacterized protein</fullName>
    </submittedName>
</protein>
<sequence length="117" mass="13368">MHAKEVTYDKEAGLQNHILKSHRFVNCRALIREQMPFSRDQLFYLVVSFVGLRAFKFLVTFLLGQPNHSSSAKSTQFCYDNLPVIPSHYLSSMRRLIAAGSLLLTCTLVDQFWNNAG</sequence>
<evidence type="ECO:0000313" key="3">
    <source>
        <dbReference type="EMBL" id="GBM08578.1"/>
    </source>
</evidence>
<keyword evidence="1" id="KW-1133">Transmembrane helix</keyword>
<keyword evidence="6" id="KW-1185">Reference proteome</keyword>
<keyword evidence="1" id="KW-0472">Membrane</keyword>
<evidence type="ECO:0000313" key="4">
    <source>
        <dbReference type="EMBL" id="GBM08583.1"/>
    </source>
</evidence>
<dbReference type="AlphaFoldDB" id="A0A4Y2CVR5"/>
<name>A0A4Y2CVR5_ARAVE</name>
<proteinExistence type="predicted"/>
<dbReference type="Proteomes" id="UP000499080">
    <property type="component" value="Unassembled WGS sequence"/>
</dbReference>
<feature type="transmembrane region" description="Helical" evidence="1">
    <location>
        <begin position="42"/>
        <end position="63"/>
    </location>
</feature>
<dbReference type="EMBL" id="BGPR01087788">
    <property type="protein sequence ID" value="GBM08578.1"/>
    <property type="molecule type" value="Genomic_DNA"/>
</dbReference>
<evidence type="ECO:0000313" key="2">
    <source>
        <dbReference type="EMBL" id="GBM08572.1"/>
    </source>
</evidence>
<evidence type="ECO:0000256" key="1">
    <source>
        <dbReference type="SAM" id="Phobius"/>
    </source>
</evidence>
<organism evidence="2 6">
    <name type="scientific">Araneus ventricosus</name>
    <name type="common">Orbweaver spider</name>
    <name type="synonym">Epeira ventricosa</name>
    <dbReference type="NCBI Taxonomy" id="182803"/>
    <lineage>
        <taxon>Eukaryota</taxon>
        <taxon>Metazoa</taxon>
        <taxon>Ecdysozoa</taxon>
        <taxon>Arthropoda</taxon>
        <taxon>Chelicerata</taxon>
        <taxon>Arachnida</taxon>
        <taxon>Araneae</taxon>
        <taxon>Araneomorphae</taxon>
        <taxon>Entelegynae</taxon>
        <taxon>Araneoidea</taxon>
        <taxon>Araneidae</taxon>
        <taxon>Araneus</taxon>
    </lineage>
</organism>
<accession>A0A4Y2CVR5</accession>
<keyword evidence="1" id="KW-0812">Transmembrane</keyword>
<evidence type="ECO:0000313" key="5">
    <source>
        <dbReference type="EMBL" id="GBM08601.1"/>
    </source>
</evidence>
<dbReference type="EMBL" id="BGPR01087789">
    <property type="protein sequence ID" value="GBM08583.1"/>
    <property type="molecule type" value="Genomic_DNA"/>
</dbReference>
<evidence type="ECO:0000313" key="6">
    <source>
        <dbReference type="Proteomes" id="UP000499080"/>
    </source>
</evidence>
<gene>
    <name evidence="5" type="ORF">AVEN_151886_1</name>
    <name evidence="2" type="ORF">AVEN_68195_1</name>
    <name evidence="3" type="ORF">AVEN_75477_1</name>
    <name evidence="4" type="ORF">AVEN_75705_1</name>
</gene>
<dbReference type="EMBL" id="BGPR01087793">
    <property type="protein sequence ID" value="GBM08601.1"/>
    <property type="molecule type" value="Genomic_DNA"/>
</dbReference>
<comment type="caution">
    <text evidence="2">The sequence shown here is derived from an EMBL/GenBank/DDBJ whole genome shotgun (WGS) entry which is preliminary data.</text>
</comment>